<dbReference type="CDD" id="cd00842">
    <property type="entry name" value="MPP_ASMase"/>
    <property type="match status" value="1"/>
</dbReference>
<dbReference type="InterPro" id="IPR041805">
    <property type="entry name" value="ASMase/PPN1_MPP"/>
</dbReference>
<dbReference type="AlphaFoldDB" id="A0A9Q8QDV4"/>
<dbReference type="InterPro" id="IPR029052">
    <property type="entry name" value="Metallo-depent_PP-like"/>
</dbReference>
<dbReference type="PANTHER" id="PTHR10340:SF34">
    <property type="entry name" value="SPHINGOMYELIN PHOSPHODIESTERASE"/>
    <property type="match status" value="1"/>
</dbReference>
<dbReference type="Pfam" id="PF00149">
    <property type="entry name" value="Metallophos"/>
    <property type="match status" value="1"/>
</dbReference>
<dbReference type="RefSeq" id="XP_047841326.1">
    <property type="nucleotide sequence ID" value="XM_047985349.1"/>
</dbReference>
<keyword evidence="1 6" id="KW-0378">Hydrolase</keyword>
<sequence length="712" mass="77949">MLHTVARGLALCLAVGSLAPQGVAADAQHVERDRRSLAAGTWALETRQSLGDLKTCTGCKSILRMVKSILKEGNESFIGLAKHLCTSGTGYDAQYCNGTIEREAPPIADLCRKLDVDSKAAAEFCQTFLGVCESSPIDPWDVPFPSRRPCDQSRVKPSTKKPVQVIHYSDIHIDPLYVEGSSAKCDKPTCCRLFNSDEVPGKNKFPAGPNGDHNCDVPTTLEQSMYKAIKDMFPDAIFSLFTGDIIDHGLFNTSKEYNEQSITDAYTKMNGSVKLIYGTAGNHEAHPANIYNPKSVSNDTAWLYETLDGQWQRWIGKSDDARSMGAYSVKYPGGKLRVISLNTNMYYRFNFVLYQKLERDPNGQIAWLVDELDAAEAAGESVYILGHMPPGEHDCLRDQSNYLDQVFNRYQGTIKAMFFGHTHVDHFEITYSDYQNRNADNAAVVSYICPSLTPTSGMPSFRVYDVDPDTFAVLDATTYIANMSEPGFQSRSGPKWTKYYSAREVYGPTAKPPLAEGAELTPAFWHRVTDALEGNTDHFDAYMARKSRGWQADSKCRDDCMKQEICQLRAARSQDNCFKPKPGVHFSKRDDEHHHGHNRGEHDECGVSVTGEVLTAMAKREDLLQLLHETFVKVGATLEDEPEKPVERRAASDTASASKSAKESDCVAKTTASGTAAGSASGTASTVPSSTGGAAALGGAAMMAVGAAVMAL</sequence>
<feature type="signal peptide" evidence="4">
    <location>
        <begin position="1"/>
        <end position="25"/>
    </location>
</feature>
<dbReference type="InterPro" id="IPR004843">
    <property type="entry name" value="Calcineurin-like_PHP"/>
</dbReference>
<accession>A0A9Q8QDV4</accession>
<dbReference type="PANTHER" id="PTHR10340">
    <property type="entry name" value="SPHINGOMYELIN PHOSPHODIESTERASE"/>
    <property type="match status" value="1"/>
</dbReference>
<gene>
    <name evidence="6" type="ORF">JDV02_004160</name>
</gene>
<organism evidence="6 7">
    <name type="scientific">Purpureocillium takamizusanense</name>
    <dbReference type="NCBI Taxonomy" id="2060973"/>
    <lineage>
        <taxon>Eukaryota</taxon>
        <taxon>Fungi</taxon>
        <taxon>Dikarya</taxon>
        <taxon>Ascomycota</taxon>
        <taxon>Pezizomycotina</taxon>
        <taxon>Sordariomycetes</taxon>
        <taxon>Hypocreomycetidae</taxon>
        <taxon>Hypocreales</taxon>
        <taxon>Ophiocordycipitaceae</taxon>
        <taxon>Purpureocillium</taxon>
    </lineage>
</organism>
<dbReference type="EC" id="3.1.4.12" evidence="6"/>
<evidence type="ECO:0000256" key="4">
    <source>
        <dbReference type="SAM" id="SignalP"/>
    </source>
</evidence>
<dbReference type="KEGG" id="ptkz:JDV02_004160"/>
<reference evidence="6" key="1">
    <citation type="submission" date="2021-11" db="EMBL/GenBank/DDBJ databases">
        <title>Purpureocillium_takamizusanense_genome.</title>
        <authorList>
            <person name="Nguyen N.-H."/>
        </authorList>
    </citation>
    <scope>NUCLEOTIDE SEQUENCE</scope>
    <source>
        <strain evidence="6">PT3</strain>
    </source>
</reference>
<evidence type="ECO:0000256" key="3">
    <source>
        <dbReference type="SAM" id="MobiDB-lite"/>
    </source>
</evidence>
<protein>
    <submittedName>
        <fullName evidence="6">Sphingomyelin phosphodiesterase</fullName>
        <ecNumber evidence="6">3.1.4.12</ecNumber>
    </submittedName>
</protein>
<keyword evidence="4" id="KW-0732">Signal</keyword>
<evidence type="ECO:0000256" key="1">
    <source>
        <dbReference type="ARBA" id="ARBA00022801"/>
    </source>
</evidence>
<keyword evidence="7" id="KW-1185">Reference proteome</keyword>
<feature type="region of interest" description="Disordered" evidence="3">
    <location>
        <begin position="640"/>
        <end position="665"/>
    </location>
</feature>
<dbReference type="SUPFAM" id="SSF56300">
    <property type="entry name" value="Metallo-dependent phosphatases"/>
    <property type="match status" value="1"/>
</dbReference>
<feature type="domain" description="Calcineurin-like phosphoesterase" evidence="5">
    <location>
        <begin position="165"/>
        <end position="424"/>
    </location>
</feature>
<dbReference type="EMBL" id="CP086356">
    <property type="protein sequence ID" value="UNI17845.1"/>
    <property type="molecule type" value="Genomic_DNA"/>
</dbReference>
<name>A0A9Q8QDV4_9HYPO</name>
<keyword evidence="2" id="KW-0325">Glycoprotein</keyword>
<dbReference type="SUPFAM" id="SSF47862">
    <property type="entry name" value="Saposin"/>
    <property type="match status" value="1"/>
</dbReference>
<evidence type="ECO:0000313" key="7">
    <source>
        <dbReference type="Proteomes" id="UP000829364"/>
    </source>
</evidence>
<dbReference type="Proteomes" id="UP000829364">
    <property type="component" value="Chromosome 3"/>
</dbReference>
<dbReference type="InterPro" id="IPR011001">
    <property type="entry name" value="Saposin-like"/>
</dbReference>
<feature type="chain" id="PRO_5040413393" evidence="4">
    <location>
        <begin position="26"/>
        <end position="712"/>
    </location>
</feature>
<proteinExistence type="predicted"/>
<dbReference type="GeneID" id="72066115"/>
<dbReference type="Gene3D" id="3.60.21.10">
    <property type="match status" value="1"/>
</dbReference>
<dbReference type="GO" id="GO:0004767">
    <property type="term" value="F:sphingomyelin phosphodiesterase activity"/>
    <property type="evidence" value="ECO:0007669"/>
    <property type="project" value="UniProtKB-EC"/>
</dbReference>
<dbReference type="OrthoDB" id="282973at2759"/>
<evidence type="ECO:0000256" key="2">
    <source>
        <dbReference type="ARBA" id="ARBA00023180"/>
    </source>
</evidence>
<evidence type="ECO:0000259" key="5">
    <source>
        <dbReference type="Pfam" id="PF00149"/>
    </source>
</evidence>
<evidence type="ECO:0000313" key="6">
    <source>
        <dbReference type="EMBL" id="UNI17845.1"/>
    </source>
</evidence>